<evidence type="ECO:0000313" key="4">
    <source>
        <dbReference type="Proteomes" id="UP001295423"/>
    </source>
</evidence>
<feature type="compositionally biased region" description="Basic and acidic residues" evidence="2">
    <location>
        <begin position="363"/>
        <end position="378"/>
    </location>
</feature>
<feature type="compositionally biased region" description="Polar residues" evidence="2">
    <location>
        <begin position="335"/>
        <end position="344"/>
    </location>
</feature>
<protein>
    <submittedName>
        <fullName evidence="3">Uncharacterized protein</fullName>
    </submittedName>
</protein>
<comment type="caution">
    <text evidence="3">The sequence shown here is derived from an EMBL/GenBank/DDBJ whole genome shotgun (WGS) entry which is preliminary data.</text>
</comment>
<accession>A0AAD2FQE7</accession>
<evidence type="ECO:0000256" key="2">
    <source>
        <dbReference type="SAM" id="MobiDB-lite"/>
    </source>
</evidence>
<feature type="compositionally biased region" description="Basic and acidic residues" evidence="2">
    <location>
        <begin position="546"/>
        <end position="556"/>
    </location>
</feature>
<proteinExistence type="predicted"/>
<organism evidence="3 4">
    <name type="scientific">Cylindrotheca closterium</name>
    <dbReference type="NCBI Taxonomy" id="2856"/>
    <lineage>
        <taxon>Eukaryota</taxon>
        <taxon>Sar</taxon>
        <taxon>Stramenopiles</taxon>
        <taxon>Ochrophyta</taxon>
        <taxon>Bacillariophyta</taxon>
        <taxon>Bacillariophyceae</taxon>
        <taxon>Bacillariophycidae</taxon>
        <taxon>Bacillariales</taxon>
        <taxon>Bacillariaceae</taxon>
        <taxon>Cylindrotheca</taxon>
    </lineage>
</organism>
<dbReference type="AlphaFoldDB" id="A0AAD2FQE7"/>
<dbReference type="EMBL" id="CAKOGP040001758">
    <property type="protein sequence ID" value="CAJ1949528.1"/>
    <property type="molecule type" value="Genomic_DNA"/>
</dbReference>
<keyword evidence="4" id="KW-1185">Reference proteome</keyword>
<dbReference type="Proteomes" id="UP001295423">
    <property type="component" value="Unassembled WGS sequence"/>
</dbReference>
<evidence type="ECO:0000313" key="3">
    <source>
        <dbReference type="EMBL" id="CAJ1949528.1"/>
    </source>
</evidence>
<feature type="region of interest" description="Disordered" evidence="2">
    <location>
        <begin position="312"/>
        <end position="378"/>
    </location>
</feature>
<keyword evidence="1" id="KW-0175">Coiled coil</keyword>
<evidence type="ECO:0000256" key="1">
    <source>
        <dbReference type="SAM" id="Coils"/>
    </source>
</evidence>
<gene>
    <name evidence="3" type="ORF">CYCCA115_LOCUS12141</name>
</gene>
<feature type="region of interest" description="Disordered" evidence="2">
    <location>
        <begin position="537"/>
        <end position="556"/>
    </location>
</feature>
<name>A0AAD2FQE7_9STRA</name>
<feature type="coiled-coil region" evidence="1">
    <location>
        <begin position="400"/>
        <end position="427"/>
    </location>
</feature>
<feature type="compositionally biased region" description="Basic and acidic residues" evidence="2">
    <location>
        <begin position="322"/>
        <end position="332"/>
    </location>
</feature>
<reference evidence="3" key="1">
    <citation type="submission" date="2023-08" db="EMBL/GenBank/DDBJ databases">
        <authorList>
            <person name="Audoor S."/>
            <person name="Bilcke G."/>
        </authorList>
    </citation>
    <scope>NUCLEOTIDE SEQUENCE</scope>
</reference>
<sequence>MRSRRQAESLCWLNGMILKNGLKSSTVRCQRDDDWTGPPSKYKSYDEFVLAEGESMDMSYEPKIQEVVAPKSTPGDGRNEPSCAKINPPMVPDDQKKECVIVHLVHRPKCKSVADTVDFLNQVMRDEGFVDQQTTKAIVSYRSEQRTVVLEMLNIELQKKICWLNAIPWSNFGIIRISGPDWSIKPQYNSWAVFKAQGDRCLIRVYLRNPPNWYKDHDLVQFFNSAMWRFGLARKDELGVLRFQFLTPNVGSFEVPNGAMQEKLLYLNGIGGCTEDPNYRFHLEPHQSYVGPAPKYKWFSEFLKNFEIQNPSPSRSAYQFERSGRDATRDPSCDDQAQGSPFSKSNDRSYPNLHLPIAASPNRSKDHHVPTFVESDRGRKQLFDEAAHRSLGSNSRNQLASQVKDENAQLRKQVADLQKSNGDLKKSILDSTHAANGFRSLLSEVKEKLATTTWQLDAVHQSWQEQTQVIASKDAELAELQGRVDKLSECADQSDKELAAKSQALLIETTKRQKAEKIVGLILTGNRKKQARINSAMAALNRPKSTKKEEISHVGG</sequence>